<comment type="caution">
    <text evidence="1">The sequence shown here is derived from an EMBL/GenBank/DDBJ whole genome shotgun (WGS) entry which is preliminary data.</text>
</comment>
<protein>
    <submittedName>
        <fullName evidence="1">Uncharacterized protein</fullName>
    </submittedName>
</protein>
<proteinExistence type="predicted"/>
<dbReference type="AlphaFoldDB" id="X0TJP4"/>
<accession>X0TJP4</accession>
<name>X0TJP4_9ZZZZ</name>
<organism evidence="1">
    <name type="scientific">marine sediment metagenome</name>
    <dbReference type="NCBI Taxonomy" id="412755"/>
    <lineage>
        <taxon>unclassified sequences</taxon>
        <taxon>metagenomes</taxon>
        <taxon>ecological metagenomes</taxon>
    </lineage>
</organism>
<evidence type="ECO:0000313" key="1">
    <source>
        <dbReference type="EMBL" id="GAF76325.1"/>
    </source>
</evidence>
<sequence length="57" mass="5780">MSTGVFGQFVIGQDHFGGETVPLGTYGPGFGVGVDPGDTGAAVPLAQIPRTAYLLEL</sequence>
<reference evidence="1" key="1">
    <citation type="journal article" date="2014" name="Front. Microbiol.">
        <title>High frequency of phylogenetically diverse reductive dehalogenase-homologous genes in deep subseafloor sedimentary metagenomes.</title>
        <authorList>
            <person name="Kawai M."/>
            <person name="Futagami T."/>
            <person name="Toyoda A."/>
            <person name="Takaki Y."/>
            <person name="Nishi S."/>
            <person name="Hori S."/>
            <person name="Arai W."/>
            <person name="Tsubouchi T."/>
            <person name="Morono Y."/>
            <person name="Uchiyama I."/>
            <person name="Ito T."/>
            <person name="Fujiyama A."/>
            <person name="Inagaki F."/>
            <person name="Takami H."/>
        </authorList>
    </citation>
    <scope>NUCLEOTIDE SEQUENCE</scope>
    <source>
        <strain evidence="1">Expedition CK06-06</strain>
    </source>
</reference>
<gene>
    <name evidence="1" type="ORF">S01H1_05808</name>
</gene>
<dbReference type="EMBL" id="BARS01003019">
    <property type="protein sequence ID" value="GAF76325.1"/>
    <property type="molecule type" value="Genomic_DNA"/>
</dbReference>
<feature type="non-terminal residue" evidence="1">
    <location>
        <position position="57"/>
    </location>
</feature>